<feature type="region of interest" description="Disordered" evidence="1">
    <location>
        <begin position="292"/>
        <end position="313"/>
    </location>
</feature>
<evidence type="ECO:0000313" key="3">
    <source>
        <dbReference type="EMBL" id="CAI2367757.1"/>
    </source>
</evidence>
<dbReference type="InterPro" id="IPR020796">
    <property type="entry name" value="ORC5"/>
</dbReference>
<name>A0AAD1UFF3_EUPCR</name>
<dbReference type="GO" id="GO:0003688">
    <property type="term" value="F:DNA replication origin binding"/>
    <property type="evidence" value="ECO:0007669"/>
    <property type="project" value="TreeGrafter"/>
</dbReference>
<dbReference type="SUPFAM" id="SSF52540">
    <property type="entry name" value="P-loop containing nucleoside triphosphate hydrolases"/>
    <property type="match status" value="1"/>
</dbReference>
<dbReference type="AlphaFoldDB" id="A0AAD1UFF3"/>
<reference evidence="3" key="1">
    <citation type="submission" date="2023-07" db="EMBL/GenBank/DDBJ databases">
        <authorList>
            <consortium name="AG Swart"/>
            <person name="Singh M."/>
            <person name="Singh A."/>
            <person name="Seah K."/>
            <person name="Emmerich C."/>
        </authorList>
    </citation>
    <scope>NUCLEOTIDE SEQUENCE</scope>
    <source>
        <strain evidence="3">DP1</strain>
    </source>
</reference>
<dbReference type="EMBL" id="CAMPGE010008871">
    <property type="protein sequence ID" value="CAI2367757.1"/>
    <property type="molecule type" value="Genomic_DNA"/>
</dbReference>
<dbReference type="Pfam" id="PF14630">
    <property type="entry name" value="ORC5_C"/>
    <property type="match status" value="1"/>
</dbReference>
<dbReference type="GO" id="GO:0005664">
    <property type="term" value="C:nuclear origin of replication recognition complex"/>
    <property type="evidence" value="ECO:0007669"/>
    <property type="project" value="TreeGrafter"/>
</dbReference>
<feature type="domain" description="Origin recognition complex subunit 5 C-terminal" evidence="2">
    <location>
        <begin position="341"/>
        <end position="473"/>
    </location>
</feature>
<dbReference type="GO" id="GO:0006270">
    <property type="term" value="P:DNA replication initiation"/>
    <property type="evidence" value="ECO:0007669"/>
    <property type="project" value="TreeGrafter"/>
</dbReference>
<dbReference type="InterPro" id="IPR047088">
    <property type="entry name" value="ORC5_C"/>
</dbReference>
<evidence type="ECO:0000256" key="1">
    <source>
        <dbReference type="SAM" id="MobiDB-lite"/>
    </source>
</evidence>
<gene>
    <name evidence="3" type="ORF">ECRASSUSDP1_LOCUS9045</name>
</gene>
<proteinExistence type="predicted"/>
<comment type="caution">
    <text evidence="3">The sequence shown here is derived from an EMBL/GenBank/DDBJ whole genome shotgun (WGS) entry which is preliminary data.</text>
</comment>
<organism evidence="3 4">
    <name type="scientific">Euplotes crassus</name>
    <dbReference type="NCBI Taxonomy" id="5936"/>
    <lineage>
        <taxon>Eukaryota</taxon>
        <taxon>Sar</taxon>
        <taxon>Alveolata</taxon>
        <taxon>Ciliophora</taxon>
        <taxon>Intramacronucleata</taxon>
        <taxon>Spirotrichea</taxon>
        <taxon>Hypotrichia</taxon>
        <taxon>Euplotida</taxon>
        <taxon>Euplotidae</taxon>
        <taxon>Moneuplotes</taxon>
    </lineage>
</organism>
<feature type="compositionally biased region" description="Basic and acidic residues" evidence="1">
    <location>
        <begin position="292"/>
        <end position="308"/>
    </location>
</feature>
<protein>
    <recommendedName>
        <fullName evidence="2">Origin recognition complex subunit 5 C-terminal domain-containing protein</fullName>
    </recommendedName>
</protein>
<keyword evidence="4" id="KW-1185">Reference proteome</keyword>
<evidence type="ECO:0000313" key="4">
    <source>
        <dbReference type="Proteomes" id="UP001295684"/>
    </source>
</evidence>
<sequence length="485" mass="57659">MWKKFPPTDWRSIDPLAFNYFSTLLQSRVNVFLYGMNGIGKTKFAKKCLDVNNIKYCYVDCFEYYNEKLMCYTISNQLGLMDNYFKDSKTFVALKDNLLTWKEDEIKFKIKEISPGNRKKPIYIVLDNVERIIAIERIKKNLEKIFIVADMVCPLLSILIIHDTYIEEIDAFNKSLFNEYNFTPFVLNPMEKDSMREVLKEKYFTRENNDGEKDKFDDFFSLLYQQLSKQTVNLKKWLFMTKLLFEPYCDFRNKRNKMNFMRFQKILSHICTHFYSNIIDIKSIEEEIERKAEEESQKKAETKQKEELPIDENSNPTFKPHKVTFFDEIRNGNKTSYTFVEAMILLSGLIAAHNKESNDENNFGLSRTSKKKTNKRIKTGEQINKITHLELGKTKKFSMERMLTIFQYFLCHFCDASEEAMLYHHSINVYSKINTFVSENLFKRSQGRNEDPSAVSLKINYDKHFVEEVLKQFPDIRLEDFLEGR</sequence>
<accession>A0AAD1UFF3</accession>
<dbReference type="Gene3D" id="3.40.50.300">
    <property type="entry name" value="P-loop containing nucleotide triphosphate hydrolases"/>
    <property type="match status" value="1"/>
</dbReference>
<dbReference type="PANTHER" id="PTHR12705:SF0">
    <property type="entry name" value="ORIGIN RECOGNITION COMPLEX SUBUNIT 5"/>
    <property type="match status" value="1"/>
</dbReference>
<dbReference type="PANTHER" id="PTHR12705">
    <property type="entry name" value="ORIGIN RECOGNITION COMPLEX SUBUNIT 5"/>
    <property type="match status" value="1"/>
</dbReference>
<dbReference type="Proteomes" id="UP001295684">
    <property type="component" value="Unassembled WGS sequence"/>
</dbReference>
<evidence type="ECO:0000259" key="2">
    <source>
        <dbReference type="Pfam" id="PF14630"/>
    </source>
</evidence>
<dbReference type="InterPro" id="IPR027417">
    <property type="entry name" value="P-loop_NTPase"/>
</dbReference>